<dbReference type="GO" id="GO:0005975">
    <property type="term" value="P:carbohydrate metabolic process"/>
    <property type="evidence" value="ECO:0007669"/>
    <property type="project" value="InterPro"/>
</dbReference>
<evidence type="ECO:0000259" key="2">
    <source>
        <dbReference type="PROSITE" id="PS51677"/>
    </source>
</evidence>
<proteinExistence type="predicted"/>
<dbReference type="GO" id="GO:0016810">
    <property type="term" value="F:hydrolase activity, acting on carbon-nitrogen (but not peptide) bonds"/>
    <property type="evidence" value="ECO:0007669"/>
    <property type="project" value="InterPro"/>
</dbReference>
<keyword evidence="1" id="KW-0732">Signal</keyword>
<protein>
    <submittedName>
        <fullName evidence="3">Peptidoglycan/xylan/chitin deacetylase (PgdA/CDA1 family)</fullName>
    </submittedName>
</protein>
<reference evidence="3 4" key="1">
    <citation type="submission" date="2019-03" db="EMBL/GenBank/DDBJ databases">
        <title>Genomic Encyclopedia of Type Strains, Phase IV (KMG-IV): sequencing the most valuable type-strain genomes for metagenomic binning, comparative biology and taxonomic classification.</title>
        <authorList>
            <person name="Goeker M."/>
        </authorList>
    </citation>
    <scope>NUCLEOTIDE SEQUENCE [LARGE SCALE GENOMIC DNA]</scope>
    <source>
        <strain evidence="3 4">DSM 100451</strain>
    </source>
</reference>
<dbReference type="PROSITE" id="PS51677">
    <property type="entry name" value="NODB"/>
    <property type="match status" value="1"/>
</dbReference>
<feature type="domain" description="NodB homology" evidence="2">
    <location>
        <begin position="62"/>
        <end position="259"/>
    </location>
</feature>
<evidence type="ECO:0000313" key="3">
    <source>
        <dbReference type="EMBL" id="TCL61274.1"/>
    </source>
</evidence>
<feature type="chain" id="PRO_5039465145" evidence="1">
    <location>
        <begin position="36"/>
        <end position="268"/>
    </location>
</feature>
<dbReference type="Gene3D" id="3.20.20.370">
    <property type="entry name" value="Glycoside hydrolase/deacetylase"/>
    <property type="match status" value="1"/>
</dbReference>
<dbReference type="InterPro" id="IPR002509">
    <property type="entry name" value="NODB_dom"/>
</dbReference>
<dbReference type="CDD" id="cd10944">
    <property type="entry name" value="CE4_SmPgdA_like"/>
    <property type="match status" value="1"/>
</dbReference>
<dbReference type="PANTHER" id="PTHR10587">
    <property type="entry name" value="GLYCOSYL TRANSFERASE-RELATED"/>
    <property type="match status" value="1"/>
</dbReference>
<gene>
    <name evidence="3" type="ORF">EDD77_10211</name>
</gene>
<dbReference type="STRING" id="1650663.GCA_001486665_02845"/>
<dbReference type="Pfam" id="PF01522">
    <property type="entry name" value="Polysacc_deac_1"/>
    <property type="match status" value="1"/>
</dbReference>
<evidence type="ECO:0000313" key="4">
    <source>
        <dbReference type="Proteomes" id="UP000295184"/>
    </source>
</evidence>
<dbReference type="InterPro" id="IPR011330">
    <property type="entry name" value="Glyco_hydro/deAcase_b/a-brl"/>
</dbReference>
<evidence type="ECO:0000256" key="1">
    <source>
        <dbReference type="SAM" id="SignalP"/>
    </source>
</evidence>
<dbReference type="Proteomes" id="UP000295184">
    <property type="component" value="Unassembled WGS sequence"/>
</dbReference>
<dbReference type="AlphaFoldDB" id="A0A4R1R6R2"/>
<dbReference type="OrthoDB" id="258610at2"/>
<dbReference type="RefSeq" id="WP_058966062.1">
    <property type="nucleotide sequence ID" value="NZ_CABKVM010000019.1"/>
</dbReference>
<dbReference type="EMBL" id="SLUM01000002">
    <property type="protein sequence ID" value="TCL61274.1"/>
    <property type="molecule type" value="Genomic_DNA"/>
</dbReference>
<organism evidence="3 4">
    <name type="scientific">Allofournierella massiliensis</name>
    <dbReference type="NCBI Taxonomy" id="1650663"/>
    <lineage>
        <taxon>Bacteria</taxon>
        <taxon>Bacillati</taxon>
        <taxon>Bacillota</taxon>
        <taxon>Clostridia</taxon>
        <taxon>Eubacteriales</taxon>
        <taxon>Oscillospiraceae</taxon>
        <taxon>Allofournierella</taxon>
    </lineage>
</organism>
<dbReference type="PANTHER" id="PTHR10587:SF125">
    <property type="entry name" value="POLYSACCHARIDE DEACETYLASE YHEN-RELATED"/>
    <property type="match status" value="1"/>
</dbReference>
<dbReference type="SUPFAM" id="SSF88713">
    <property type="entry name" value="Glycoside hydrolase/deacetylase"/>
    <property type="match status" value="1"/>
</dbReference>
<accession>A0A4R1R6R2</accession>
<feature type="signal peptide" evidence="1">
    <location>
        <begin position="1"/>
        <end position="35"/>
    </location>
</feature>
<dbReference type="InterPro" id="IPR050248">
    <property type="entry name" value="Polysacc_deacetylase_ArnD"/>
</dbReference>
<name>A0A4R1R6R2_9FIRM</name>
<comment type="caution">
    <text evidence="3">The sequence shown here is derived from an EMBL/GenBank/DDBJ whole genome shotgun (WGS) entry which is preliminary data.</text>
</comment>
<sequence length="268" mass="29559">MKASMKRKRIFWLTAWGVCCAAVAGAMLWAAGQSAVCSNADLTNVPVVPAAAGQSETPEQEKRVFLTFDDGPSATTESVLDILKEKGVCATFFVVGAENNQKYLPLLQRMTEEGHQIGLHSYSHSYKTIYESTTAFWADIKQLRQTIEPYVNLDTIHWLRFPGGSTNTVSHKYGGSGIMKALKEQAEEKGYRYVDWNVCAEDAAGGHPSAGTIYENVVNEAEGKTTCVVLMHDTKATKNTVKALPDIIDWFSENGYRFCGISELDQQI</sequence>